<dbReference type="Proteomes" id="UP001057452">
    <property type="component" value="Chromosome 6"/>
</dbReference>
<dbReference type="EMBL" id="CM043790">
    <property type="protein sequence ID" value="KAI4825557.1"/>
    <property type="molecule type" value="Genomic_DNA"/>
</dbReference>
<sequence length="64" mass="7176">SHAEPREQLSLIPEQPVTVWRRGNVTFHLTAVLVCRQPLRTVGLGDAISAEGLVYSEFETQQPF</sequence>
<evidence type="ECO:0000313" key="2">
    <source>
        <dbReference type="Proteomes" id="UP001057452"/>
    </source>
</evidence>
<accession>A0ACB9XFH9</accession>
<protein>
    <submittedName>
        <fullName evidence="1">Uncharacterized protein</fullName>
    </submittedName>
</protein>
<gene>
    <name evidence="1" type="ORF">KUCAC02_021237</name>
</gene>
<name>A0ACB9XFH9_CHAAC</name>
<evidence type="ECO:0000313" key="1">
    <source>
        <dbReference type="EMBL" id="KAI4825557.1"/>
    </source>
</evidence>
<proteinExistence type="predicted"/>
<feature type="non-terminal residue" evidence="1">
    <location>
        <position position="1"/>
    </location>
</feature>
<organism evidence="1 2">
    <name type="scientific">Chaenocephalus aceratus</name>
    <name type="common">Blackfin icefish</name>
    <name type="synonym">Chaenichthys aceratus</name>
    <dbReference type="NCBI Taxonomy" id="36190"/>
    <lineage>
        <taxon>Eukaryota</taxon>
        <taxon>Metazoa</taxon>
        <taxon>Chordata</taxon>
        <taxon>Craniata</taxon>
        <taxon>Vertebrata</taxon>
        <taxon>Euteleostomi</taxon>
        <taxon>Actinopterygii</taxon>
        <taxon>Neopterygii</taxon>
        <taxon>Teleostei</taxon>
        <taxon>Neoteleostei</taxon>
        <taxon>Acanthomorphata</taxon>
        <taxon>Eupercaria</taxon>
        <taxon>Perciformes</taxon>
        <taxon>Notothenioidei</taxon>
        <taxon>Channichthyidae</taxon>
        <taxon>Chaenocephalus</taxon>
    </lineage>
</organism>
<reference evidence="1" key="1">
    <citation type="submission" date="2022-05" db="EMBL/GenBank/DDBJ databases">
        <title>Chromosome-level genome of Chaenocephalus aceratus.</title>
        <authorList>
            <person name="Park H."/>
        </authorList>
    </citation>
    <scope>NUCLEOTIDE SEQUENCE</scope>
    <source>
        <strain evidence="1">KU_202001</strain>
    </source>
</reference>
<keyword evidence="2" id="KW-1185">Reference proteome</keyword>
<comment type="caution">
    <text evidence="1">The sequence shown here is derived from an EMBL/GenBank/DDBJ whole genome shotgun (WGS) entry which is preliminary data.</text>
</comment>